<proteinExistence type="predicted"/>
<accession>A0A9W8LM13</accession>
<dbReference type="CDD" id="cd16180">
    <property type="entry name" value="EFh_PEF_Group_I"/>
    <property type="match status" value="1"/>
</dbReference>
<organism evidence="8 9">
    <name type="scientific">Coemansia interrupta</name>
    <dbReference type="NCBI Taxonomy" id="1126814"/>
    <lineage>
        <taxon>Eukaryota</taxon>
        <taxon>Fungi</taxon>
        <taxon>Fungi incertae sedis</taxon>
        <taxon>Zoopagomycota</taxon>
        <taxon>Kickxellomycotina</taxon>
        <taxon>Kickxellomycetes</taxon>
        <taxon>Kickxellales</taxon>
        <taxon>Kickxellaceae</taxon>
        <taxon>Coemansia</taxon>
    </lineage>
</organism>
<reference evidence="8" key="1">
    <citation type="submission" date="2022-07" db="EMBL/GenBank/DDBJ databases">
        <title>Phylogenomic reconstructions and comparative analyses of Kickxellomycotina fungi.</title>
        <authorList>
            <person name="Reynolds N.K."/>
            <person name="Stajich J.E."/>
            <person name="Barry K."/>
            <person name="Grigoriev I.V."/>
            <person name="Crous P."/>
            <person name="Smith M.E."/>
        </authorList>
    </citation>
    <scope>NUCLEOTIDE SEQUENCE</scope>
    <source>
        <strain evidence="8">BCRC 34489</strain>
    </source>
</reference>
<keyword evidence="2" id="KW-0963">Cytoplasm</keyword>
<evidence type="ECO:0000256" key="2">
    <source>
        <dbReference type="ARBA" id="ARBA00022490"/>
    </source>
</evidence>
<dbReference type="GO" id="GO:0005737">
    <property type="term" value="C:cytoplasm"/>
    <property type="evidence" value="ECO:0007669"/>
    <property type="project" value="UniProtKB-SubCell"/>
</dbReference>
<gene>
    <name evidence="8" type="ORF">GGI15_001902</name>
</gene>
<name>A0A9W8LM13_9FUNG</name>
<evidence type="ECO:0000256" key="4">
    <source>
        <dbReference type="ARBA" id="ARBA00022737"/>
    </source>
</evidence>
<evidence type="ECO:0000259" key="7">
    <source>
        <dbReference type="PROSITE" id="PS50222"/>
    </source>
</evidence>
<feature type="non-terminal residue" evidence="8">
    <location>
        <position position="1"/>
    </location>
</feature>
<dbReference type="PANTHER" id="PTHR46212:SF3">
    <property type="entry name" value="GH27120P"/>
    <property type="match status" value="1"/>
</dbReference>
<comment type="caution">
    <text evidence="8">The sequence shown here is derived from an EMBL/GenBank/DDBJ whole genome shotgun (WGS) entry which is preliminary data.</text>
</comment>
<dbReference type="GO" id="GO:0005509">
    <property type="term" value="F:calcium ion binding"/>
    <property type="evidence" value="ECO:0007669"/>
    <property type="project" value="InterPro"/>
</dbReference>
<sequence>MSYNGYRGNPPPPQGGYGGGYGQAPPPGGGYGQGQAPGSAPPGGYGQNPAGAPQGRYGSGGYDQNPANAQRPGGAAPAGGPQRPGGVNHEQLQYWFRAVDTDGSGQLDAGELQRALVNGDWSQFSMDTVRLMIGMFDRDNSGTINFQEFIGLWTYINEWKDCFRTFDRDNSGTIDRGELFQALSAFGFRVSNRVVDSLVRKYDVQ</sequence>
<feature type="compositionally biased region" description="Gly residues" evidence="6">
    <location>
        <begin position="29"/>
        <end position="46"/>
    </location>
</feature>
<dbReference type="Gene3D" id="1.10.238.10">
    <property type="entry name" value="EF-hand"/>
    <property type="match status" value="1"/>
</dbReference>
<evidence type="ECO:0000256" key="3">
    <source>
        <dbReference type="ARBA" id="ARBA00022723"/>
    </source>
</evidence>
<feature type="domain" description="EF-hand" evidence="7">
    <location>
        <begin position="87"/>
        <end position="122"/>
    </location>
</feature>
<dbReference type="EMBL" id="JANBUM010000087">
    <property type="protein sequence ID" value="KAJ2785474.1"/>
    <property type="molecule type" value="Genomic_DNA"/>
</dbReference>
<feature type="region of interest" description="Disordered" evidence="6">
    <location>
        <begin position="1"/>
        <end position="87"/>
    </location>
</feature>
<evidence type="ECO:0000256" key="6">
    <source>
        <dbReference type="SAM" id="MobiDB-lite"/>
    </source>
</evidence>
<dbReference type="Pfam" id="PF13405">
    <property type="entry name" value="EF-hand_6"/>
    <property type="match status" value="1"/>
</dbReference>
<dbReference type="Pfam" id="PF13499">
    <property type="entry name" value="EF-hand_7"/>
    <property type="match status" value="1"/>
</dbReference>
<evidence type="ECO:0000313" key="9">
    <source>
        <dbReference type="Proteomes" id="UP001140172"/>
    </source>
</evidence>
<evidence type="ECO:0000256" key="1">
    <source>
        <dbReference type="ARBA" id="ARBA00004496"/>
    </source>
</evidence>
<dbReference type="SMART" id="SM00054">
    <property type="entry name" value="EFh"/>
    <property type="match status" value="3"/>
</dbReference>
<feature type="compositionally biased region" description="Low complexity" evidence="6">
    <location>
        <begin position="65"/>
        <end position="86"/>
    </location>
</feature>
<feature type="domain" description="EF-hand" evidence="7">
    <location>
        <begin position="154"/>
        <end position="189"/>
    </location>
</feature>
<dbReference type="PROSITE" id="PS00018">
    <property type="entry name" value="EF_HAND_1"/>
    <property type="match status" value="2"/>
</dbReference>
<dbReference type="InterPro" id="IPR051426">
    <property type="entry name" value="Peflin/Sorcin_CaBP"/>
</dbReference>
<dbReference type="InterPro" id="IPR002048">
    <property type="entry name" value="EF_hand_dom"/>
</dbReference>
<protein>
    <recommendedName>
        <fullName evidence="7">EF-hand domain-containing protein</fullName>
    </recommendedName>
</protein>
<dbReference type="PANTHER" id="PTHR46212">
    <property type="entry name" value="PEFLIN"/>
    <property type="match status" value="1"/>
</dbReference>
<comment type="subcellular location">
    <subcellularLocation>
        <location evidence="1">Cytoplasm</location>
    </subcellularLocation>
</comment>
<dbReference type="AlphaFoldDB" id="A0A9W8LM13"/>
<keyword evidence="3" id="KW-0479">Metal-binding</keyword>
<dbReference type="OrthoDB" id="186625at2759"/>
<keyword evidence="9" id="KW-1185">Reference proteome</keyword>
<evidence type="ECO:0000256" key="5">
    <source>
        <dbReference type="ARBA" id="ARBA00022837"/>
    </source>
</evidence>
<dbReference type="GO" id="GO:0048306">
    <property type="term" value="F:calcium-dependent protein binding"/>
    <property type="evidence" value="ECO:0007669"/>
    <property type="project" value="UniProtKB-ARBA"/>
</dbReference>
<dbReference type="InterPro" id="IPR018247">
    <property type="entry name" value="EF_Hand_1_Ca_BS"/>
</dbReference>
<evidence type="ECO:0000313" key="8">
    <source>
        <dbReference type="EMBL" id="KAJ2785474.1"/>
    </source>
</evidence>
<keyword evidence="5" id="KW-0106">Calcium</keyword>
<keyword evidence="4" id="KW-0677">Repeat</keyword>
<dbReference type="SUPFAM" id="SSF47473">
    <property type="entry name" value="EF-hand"/>
    <property type="match status" value="1"/>
</dbReference>
<dbReference type="InterPro" id="IPR011992">
    <property type="entry name" value="EF-hand-dom_pair"/>
</dbReference>
<dbReference type="PROSITE" id="PS50222">
    <property type="entry name" value="EF_HAND_2"/>
    <property type="match status" value="2"/>
</dbReference>
<dbReference type="Proteomes" id="UP001140172">
    <property type="component" value="Unassembled WGS sequence"/>
</dbReference>